<name>A0ABQ8UTV6_9EUKA</name>
<evidence type="ECO:0000313" key="3">
    <source>
        <dbReference type="Proteomes" id="UP001141327"/>
    </source>
</evidence>
<dbReference type="PANTHER" id="PTHR13382:SF10">
    <property type="entry name" value="ATP SYNTHASE SUBUNIT S, MITOCHONDRIAL"/>
    <property type="match status" value="1"/>
</dbReference>
<dbReference type="InterPro" id="IPR050648">
    <property type="entry name" value="F-box_LRR-repeat"/>
</dbReference>
<dbReference type="SUPFAM" id="SSF52047">
    <property type="entry name" value="RNI-like"/>
    <property type="match status" value="1"/>
</dbReference>
<dbReference type="EMBL" id="JAPMOS010000002">
    <property type="protein sequence ID" value="KAJ4462568.1"/>
    <property type="molecule type" value="Genomic_DNA"/>
</dbReference>
<protein>
    <submittedName>
        <fullName evidence="2">Uncharacterized protein</fullName>
    </submittedName>
</protein>
<evidence type="ECO:0000256" key="1">
    <source>
        <dbReference type="SAM" id="MobiDB-lite"/>
    </source>
</evidence>
<organism evidence="2 3">
    <name type="scientific">Paratrimastix pyriformis</name>
    <dbReference type="NCBI Taxonomy" id="342808"/>
    <lineage>
        <taxon>Eukaryota</taxon>
        <taxon>Metamonada</taxon>
        <taxon>Preaxostyla</taxon>
        <taxon>Paratrimastigidae</taxon>
        <taxon>Paratrimastix</taxon>
    </lineage>
</organism>
<dbReference type="Gene3D" id="3.80.10.10">
    <property type="entry name" value="Ribonuclease Inhibitor"/>
    <property type="match status" value="1"/>
</dbReference>
<gene>
    <name evidence="2" type="ORF">PAPYR_545</name>
</gene>
<proteinExistence type="predicted"/>
<accession>A0ABQ8UTV6</accession>
<feature type="compositionally biased region" description="Polar residues" evidence="1">
    <location>
        <begin position="44"/>
        <end position="58"/>
    </location>
</feature>
<keyword evidence="3" id="KW-1185">Reference proteome</keyword>
<feature type="region of interest" description="Disordered" evidence="1">
    <location>
        <begin position="1"/>
        <end position="108"/>
    </location>
</feature>
<comment type="caution">
    <text evidence="2">The sequence shown here is derived from an EMBL/GenBank/DDBJ whole genome shotgun (WGS) entry which is preliminary data.</text>
</comment>
<reference evidence="2" key="1">
    <citation type="journal article" date="2022" name="bioRxiv">
        <title>Genomics of Preaxostyla Flagellates Illuminates Evolutionary Transitions and the Path Towards Mitochondrial Loss.</title>
        <authorList>
            <person name="Novak L.V.F."/>
            <person name="Treitli S.C."/>
            <person name="Pyrih J."/>
            <person name="Halakuc P."/>
            <person name="Pipaliya S.V."/>
            <person name="Vacek V."/>
            <person name="Brzon O."/>
            <person name="Soukal P."/>
            <person name="Eme L."/>
            <person name="Dacks J.B."/>
            <person name="Karnkowska A."/>
            <person name="Elias M."/>
            <person name="Hampl V."/>
        </authorList>
    </citation>
    <scope>NUCLEOTIDE SEQUENCE</scope>
    <source>
        <strain evidence="2">RCP-MX</strain>
    </source>
</reference>
<feature type="compositionally biased region" description="Polar residues" evidence="1">
    <location>
        <begin position="87"/>
        <end position="102"/>
    </location>
</feature>
<sequence>MTPSDSEAPVAPLPTNPAAPTAPSHDDGAASLPAHPERPVETENAASTDQPRNPSNLGEQELTPPGASADQASQVMACPPPNPVHVANQQEPTPSADQTTQALACPPPAVASGVTGHEMAQIGQVPNDLMTRGPATAAAKGFWDRLPCELLLAIVEASPCPLHTYIQLLGLSHATRQGIRGTLHELSFPEPDLALAPTITADALAAIVGPCKALRKLSLPNLVGMEAVFPSSAGNRVDEPYWVDEAFGGHTQLAVLAAFPSWDEHDIERILGHLPGLVELTAASWRFPISTELLAALAHSCPGLQVLRCSLSIDSAEPDFTALAPLSGVLKVLDIQGDPSCEESLAALVPTLSALTSLRLPCRCPPAAFEPIASHLTSLELGGGDTLEDEDLPGPWLCRLEALSMGVSPNFHLASLARLLTTNQATLRSLSLSQAICQPVDPEVLSTSLRALPRLTHLTLDMVNTGCQLSALLSPNLVDRLERLDLDYADPIERITSSHLQYLCLNVIRAGALTLDCPALVELDMTERHRPLTSLASLQCPRLRTLKVPVKCLSGMTTVPMPDLEVAEFRGKQPVKDPAWLLAGSPSPRLRVLSFVRLTQPDLLASLCACGSLVRLEKLHLDATRLPNPLVLRLPGQLEQLDLRIDGGRSPDEDDDPVDLLVEAPGLLDFTLGIPGKSTLPSVRVRLRDCPRLVRLDFQSPAVPISIQVDEEAGAGAPVMQPRFLMVKRLDAASLLGLLTRHGARLRKVTAEGLQAVRRDWPQLMEALSGLPRLTRLDLDVYGASSPLSLTCPQLRTLSLHHLPDETKVVLACPLLGETRGIGDPSRQLEVALRDGIEGQVAHFPLGAFGESSSSILSHPPPVPPCAKLPIFFVLGHMPESLNHL</sequence>
<dbReference type="Proteomes" id="UP001141327">
    <property type="component" value="Unassembled WGS sequence"/>
</dbReference>
<dbReference type="PANTHER" id="PTHR13382">
    <property type="entry name" value="MITOCHONDRIAL ATP SYNTHASE COUPLING FACTOR B"/>
    <property type="match status" value="1"/>
</dbReference>
<evidence type="ECO:0000313" key="2">
    <source>
        <dbReference type="EMBL" id="KAJ4462568.1"/>
    </source>
</evidence>
<dbReference type="InterPro" id="IPR032675">
    <property type="entry name" value="LRR_dom_sf"/>
</dbReference>